<sequence>MLLIARNFSFIKQLYTTYLKNNQFVQLKMELNGYRDALYGGGKSAKSLMTKKDIKMSNKIANAMKRLEKVIDNSHEKIDARAIRVYVNKYPIIEGQVIHINSCLDNDISGTYIYYSA</sequence>
<organism evidence="1 2">
    <name type="scientific">Staphylococcus epidermidis</name>
    <dbReference type="NCBI Taxonomy" id="1282"/>
    <lineage>
        <taxon>Bacteria</taxon>
        <taxon>Bacillati</taxon>
        <taxon>Bacillota</taxon>
        <taxon>Bacilli</taxon>
        <taxon>Bacillales</taxon>
        <taxon>Staphylococcaceae</taxon>
        <taxon>Staphylococcus</taxon>
    </lineage>
</organism>
<gene>
    <name evidence="1" type="ORF">I3V53_06170</name>
</gene>
<protein>
    <submittedName>
        <fullName evidence="1">Uncharacterized protein</fullName>
    </submittedName>
</protein>
<evidence type="ECO:0000313" key="2">
    <source>
        <dbReference type="Proteomes" id="UP000622362"/>
    </source>
</evidence>
<evidence type="ECO:0000313" key="1">
    <source>
        <dbReference type="EMBL" id="MBF9303668.1"/>
    </source>
</evidence>
<accession>A0A8I1BD63</accession>
<dbReference type="Proteomes" id="UP000622362">
    <property type="component" value="Unassembled WGS sequence"/>
</dbReference>
<dbReference type="EMBL" id="JADPYN010000009">
    <property type="protein sequence ID" value="MBF9303668.1"/>
    <property type="molecule type" value="Genomic_DNA"/>
</dbReference>
<proteinExistence type="predicted"/>
<dbReference type="RefSeq" id="WP_019834554.1">
    <property type="nucleotide sequence ID" value="NZ_CP094859.1"/>
</dbReference>
<reference evidence="1" key="1">
    <citation type="submission" date="2020-11" db="EMBL/GenBank/DDBJ databases">
        <title>Molecular epidemiology and genomic profiles of multidrug-resistant bacteria collected from clinical sources in South Africa.</title>
        <authorList>
            <person name="Asante J."/>
            <person name="Amoako D.G."/>
        </authorList>
    </citation>
    <scope>NUCLEOTIDE SEQUENCE</scope>
    <source>
        <strain evidence="1">C68</strain>
    </source>
</reference>
<dbReference type="AlphaFoldDB" id="A0A8I1BD63"/>
<name>A0A8I1BD63_STAEP</name>
<comment type="caution">
    <text evidence="1">The sequence shown here is derived from an EMBL/GenBank/DDBJ whole genome shotgun (WGS) entry which is preliminary data.</text>
</comment>